<dbReference type="PROSITE" id="PS00237">
    <property type="entry name" value="G_PROTEIN_RECEP_F1_1"/>
    <property type="match status" value="1"/>
</dbReference>
<keyword evidence="5 9" id="KW-0297">G-protein coupled receptor</keyword>
<evidence type="ECO:0000256" key="2">
    <source>
        <dbReference type="ARBA" id="ARBA00010663"/>
    </source>
</evidence>
<feature type="domain" description="G-protein coupled receptors family 1 profile" evidence="11">
    <location>
        <begin position="41"/>
        <end position="327"/>
    </location>
</feature>
<evidence type="ECO:0000313" key="13">
    <source>
        <dbReference type="Proteomes" id="UP001566132"/>
    </source>
</evidence>
<dbReference type="InterPro" id="IPR000276">
    <property type="entry name" value="GPCR_Rhodpsn"/>
</dbReference>
<keyword evidence="13" id="KW-1185">Reference proteome</keyword>
<dbReference type="AlphaFoldDB" id="A0ABD1ERB1"/>
<dbReference type="Pfam" id="PF00001">
    <property type="entry name" value="7tm_1"/>
    <property type="match status" value="1"/>
</dbReference>
<feature type="transmembrane region" description="Helical" evidence="10">
    <location>
        <begin position="99"/>
        <end position="121"/>
    </location>
</feature>
<feature type="transmembrane region" description="Helical" evidence="10">
    <location>
        <begin position="310"/>
        <end position="330"/>
    </location>
</feature>
<dbReference type="InterPro" id="IPR017452">
    <property type="entry name" value="GPCR_Rhodpsn_7TM"/>
</dbReference>
<comment type="similarity">
    <text evidence="2 9">Belongs to the G-protein coupled receptor 1 family.</text>
</comment>
<feature type="transmembrane region" description="Helical" evidence="10">
    <location>
        <begin position="62"/>
        <end position="79"/>
    </location>
</feature>
<gene>
    <name evidence="12" type="ORF">ABEB36_008546</name>
</gene>
<dbReference type="GO" id="GO:0016020">
    <property type="term" value="C:membrane"/>
    <property type="evidence" value="ECO:0007669"/>
    <property type="project" value="UniProtKB-SubCell"/>
</dbReference>
<evidence type="ECO:0000256" key="6">
    <source>
        <dbReference type="ARBA" id="ARBA00023136"/>
    </source>
</evidence>
<accession>A0ABD1ERB1</accession>
<dbReference type="PANTHER" id="PTHR45695">
    <property type="entry name" value="LEUCOKININ RECEPTOR-RELATED"/>
    <property type="match status" value="1"/>
</dbReference>
<evidence type="ECO:0000256" key="10">
    <source>
        <dbReference type="SAM" id="Phobius"/>
    </source>
</evidence>
<evidence type="ECO:0000256" key="7">
    <source>
        <dbReference type="ARBA" id="ARBA00023170"/>
    </source>
</evidence>
<evidence type="ECO:0000256" key="9">
    <source>
        <dbReference type="RuleBase" id="RU000688"/>
    </source>
</evidence>
<evidence type="ECO:0000256" key="5">
    <source>
        <dbReference type="ARBA" id="ARBA00023040"/>
    </source>
</evidence>
<dbReference type="PANTHER" id="PTHR45695:SF9">
    <property type="entry name" value="LEUCOKININ RECEPTOR"/>
    <property type="match status" value="1"/>
</dbReference>
<protein>
    <recommendedName>
        <fullName evidence="11">G-protein coupled receptors family 1 profile domain-containing protein</fullName>
    </recommendedName>
</protein>
<evidence type="ECO:0000259" key="11">
    <source>
        <dbReference type="PROSITE" id="PS50262"/>
    </source>
</evidence>
<feature type="transmembrane region" description="Helical" evidence="10">
    <location>
        <begin position="270"/>
        <end position="290"/>
    </location>
</feature>
<dbReference type="SUPFAM" id="SSF81321">
    <property type="entry name" value="Family A G protein-coupled receptor-like"/>
    <property type="match status" value="1"/>
</dbReference>
<keyword evidence="4 10" id="KW-1133">Transmembrane helix</keyword>
<dbReference type="Proteomes" id="UP001566132">
    <property type="component" value="Unassembled WGS sequence"/>
</dbReference>
<evidence type="ECO:0000256" key="8">
    <source>
        <dbReference type="ARBA" id="ARBA00023224"/>
    </source>
</evidence>
<feature type="transmembrane region" description="Helical" evidence="10">
    <location>
        <begin position="142"/>
        <end position="169"/>
    </location>
</feature>
<dbReference type="PROSITE" id="PS50262">
    <property type="entry name" value="G_PROTEIN_RECEP_F1_2"/>
    <property type="match status" value="1"/>
</dbReference>
<keyword evidence="7 9" id="KW-0675">Receptor</keyword>
<dbReference type="Gene3D" id="1.20.1070.10">
    <property type="entry name" value="Rhodopsin 7-helix transmembrane proteins"/>
    <property type="match status" value="1"/>
</dbReference>
<dbReference type="PRINTS" id="PR00237">
    <property type="entry name" value="GPCRRHODOPSN"/>
</dbReference>
<keyword evidence="8 9" id="KW-0807">Transducer</keyword>
<name>A0ABD1ERB1_HYPHA</name>
<dbReference type="CDD" id="cd00637">
    <property type="entry name" value="7tm_classA_rhodopsin-like"/>
    <property type="match status" value="1"/>
</dbReference>
<dbReference type="GO" id="GO:0004930">
    <property type="term" value="F:G protein-coupled receptor activity"/>
    <property type="evidence" value="ECO:0007669"/>
    <property type="project" value="UniProtKB-KW"/>
</dbReference>
<organism evidence="12 13">
    <name type="scientific">Hypothenemus hampei</name>
    <name type="common">Coffee berry borer</name>
    <dbReference type="NCBI Taxonomy" id="57062"/>
    <lineage>
        <taxon>Eukaryota</taxon>
        <taxon>Metazoa</taxon>
        <taxon>Ecdysozoa</taxon>
        <taxon>Arthropoda</taxon>
        <taxon>Hexapoda</taxon>
        <taxon>Insecta</taxon>
        <taxon>Pterygota</taxon>
        <taxon>Neoptera</taxon>
        <taxon>Endopterygota</taxon>
        <taxon>Coleoptera</taxon>
        <taxon>Polyphaga</taxon>
        <taxon>Cucujiformia</taxon>
        <taxon>Curculionidae</taxon>
        <taxon>Scolytinae</taxon>
        <taxon>Hypothenemus</taxon>
    </lineage>
</organism>
<reference evidence="12 13" key="1">
    <citation type="submission" date="2024-05" db="EMBL/GenBank/DDBJ databases">
        <title>Genetic variation in Jamaican populations of the coffee berry borer (Hypothenemus hampei).</title>
        <authorList>
            <person name="Errbii M."/>
            <person name="Myrie A."/>
        </authorList>
    </citation>
    <scope>NUCLEOTIDE SEQUENCE [LARGE SCALE GENOMIC DNA]</scope>
    <source>
        <strain evidence="12">JA-Hopewell-2020-01-JO</strain>
        <tissue evidence="12">Whole body</tissue>
    </source>
</reference>
<evidence type="ECO:0000256" key="4">
    <source>
        <dbReference type="ARBA" id="ARBA00022989"/>
    </source>
</evidence>
<evidence type="ECO:0000256" key="1">
    <source>
        <dbReference type="ARBA" id="ARBA00004141"/>
    </source>
</evidence>
<sequence>MGLKTSKDRVAVPESLLIGFELNRNLYFYIILFITVIAILGNLLVIRTILTRKYKYLQKTCIISLAISDIMTVALFAMNNLSLLITKPMIWIYGEYLCHFIPVCQVWSNLTSSIALLVIALDRYHNVIHVLSAKWKPCLWKCFGGASFLWVICGGLSYPVATFYIYIPILMDDKETAMCTAASVTKSTIFLYYICMNSLFFLPIVLMFFWFYYKIALLIWKHRKPPTDEHLSQQEITDTSFATKQFESHTFNVKTGGKKRNEQMEKKIRSFKIVVALIIAFIGCRAPYWIHMLYQQVNTVDKNLLWNFRFSAISLYLLNCVLNPLLYTYLNVTISICRKISSFLTQICCCWFFGSEFEEFETGEHIVEGIVGVDNRDELKNDKSPNKKIKIHYVHVPFSKY</sequence>
<feature type="transmembrane region" description="Helical" evidence="10">
    <location>
        <begin position="26"/>
        <end position="50"/>
    </location>
</feature>
<proteinExistence type="inferred from homology"/>
<keyword evidence="3 9" id="KW-0812">Transmembrane</keyword>
<keyword evidence="6 10" id="KW-0472">Membrane</keyword>
<feature type="transmembrane region" description="Helical" evidence="10">
    <location>
        <begin position="189"/>
        <end position="213"/>
    </location>
</feature>
<comment type="subcellular location">
    <subcellularLocation>
        <location evidence="1">Membrane</location>
        <topology evidence="1">Multi-pass membrane protein</topology>
    </subcellularLocation>
</comment>
<dbReference type="EMBL" id="JBDJPC010000006">
    <property type="protein sequence ID" value="KAL1497617.1"/>
    <property type="molecule type" value="Genomic_DNA"/>
</dbReference>
<comment type="caution">
    <text evidence="12">The sequence shown here is derived from an EMBL/GenBank/DDBJ whole genome shotgun (WGS) entry which is preliminary data.</text>
</comment>
<evidence type="ECO:0000256" key="3">
    <source>
        <dbReference type="ARBA" id="ARBA00022692"/>
    </source>
</evidence>
<evidence type="ECO:0000313" key="12">
    <source>
        <dbReference type="EMBL" id="KAL1497617.1"/>
    </source>
</evidence>